<evidence type="ECO:0000313" key="13">
    <source>
        <dbReference type="Proteomes" id="UP000245380"/>
    </source>
</evidence>
<feature type="transmembrane region" description="Helical" evidence="10">
    <location>
        <begin position="167"/>
        <end position="200"/>
    </location>
</feature>
<feature type="transmembrane region" description="Helical" evidence="10">
    <location>
        <begin position="374"/>
        <end position="392"/>
    </location>
</feature>
<dbReference type="EMBL" id="MPDK01000002">
    <property type="protein sequence ID" value="PWI58840.1"/>
    <property type="molecule type" value="Genomic_DNA"/>
</dbReference>
<dbReference type="InterPro" id="IPR018076">
    <property type="entry name" value="T2SS_GspF_dom"/>
</dbReference>
<dbReference type="InterPro" id="IPR042094">
    <property type="entry name" value="T2SS_GspF_sf"/>
</dbReference>
<protein>
    <submittedName>
        <fullName evidence="12">Type II secretion system protein F</fullName>
    </submittedName>
</protein>
<evidence type="ECO:0000313" key="12">
    <source>
        <dbReference type="EMBL" id="PWI58840.1"/>
    </source>
</evidence>
<dbReference type="GO" id="GO:0015628">
    <property type="term" value="P:protein secretion by the type II secretion system"/>
    <property type="evidence" value="ECO:0007669"/>
    <property type="project" value="TreeGrafter"/>
</dbReference>
<dbReference type="Pfam" id="PF00482">
    <property type="entry name" value="T2SSF"/>
    <property type="match status" value="2"/>
</dbReference>
<dbReference type="InterPro" id="IPR001992">
    <property type="entry name" value="T2SS_GspF/T4SS_PilC_CS"/>
</dbReference>
<comment type="caution">
    <text evidence="12">The sequence shown here is derived from an EMBL/GenBank/DDBJ whole genome shotgun (WGS) entry which is preliminary data.</text>
</comment>
<keyword evidence="5" id="KW-0997">Cell inner membrane</keyword>
<evidence type="ECO:0000256" key="9">
    <source>
        <dbReference type="RuleBase" id="RU003923"/>
    </source>
</evidence>
<proteinExistence type="inferred from homology"/>
<evidence type="ECO:0000256" key="7">
    <source>
        <dbReference type="ARBA" id="ARBA00022989"/>
    </source>
</evidence>
<dbReference type="Gene3D" id="1.20.81.30">
    <property type="entry name" value="Type II secretion system (T2SS), domain F"/>
    <property type="match status" value="2"/>
</dbReference>
<dbReference type="InterPro" id="IPR003004">
    <property type="entry name" value="GspF/PilC"/>
</dbReference>
<dbReference type="FunFam" id="1.20.81.30:FF:000001">
    <property type="entry name" value="Type II secretion system protein F"/>
    <property type="match status" value="2"/>
</dbReference>
<evidence type="ECO:0000256" key="5">
    <source>
        <dbReference type="ARBA" id="ARBA00022519"/>
    </source>
</evidence>
<evidence type="ECO:0000256" key="1">
    <source>
        <dbReference type="ARBA" id="ARBA00004429"/>
    </source>
</evidence>
<keyword evidence="7 10" id="KW-1133">Transmembrane helix</keyword>
<keyword evidence="4" id="KW-1003">Cell membrane</keyword>
<dbReference type="Proteomes" id="UP000245380">
    <property type="component" value="Unassembled WGS sequence"/>
</dbReference>
<organism evidence="12 13">
    <name type="scientific">Sulfoacidibacillus thermotolerans</name>
    <name type="common">Acidibacillus sulfuroxidans</name>
    <dbReference type="NCBI Taxonomy" id="1765684"/>
    <lineage>
        <taxon>Bacteria</taxon>
        <taxon>Bacillati</taxon>
        <taxon>Bacillota</taxon>
        <taxon>Bacilli</taxon>
        <taxon>Bacillales</taxon>
        <taxon>Alicyclobacillaceae</taxon>
        <taxon>Sulfoacidibacillus</taxon>
    </lineage>
</organism>
<evidence type="ECO:0000256" key="3">
    <source>
        <dbReference type="ARBA" id="ARBA00022448"/>
    </source>
</evidence>
<keyword evidence="6 9" id="KW-0812">Transmembrane</keyword>
<dbReference type="AlphaFoldDB" id="A0A2U3DC33"/>
<evidence type="ECO:0000256" key="10">
    <source>
        <dbReference type="SAM" id="Phobius"/>
    </source>
</evidence>
<sequence>MPDYAYLALTRDGKRKRGVKKAQSEQTAIAALREEGVYVLSVKEQVDVWWRQEIYFGAKVKLKDFTAFCRQFATLIRAGVTIIESVRILAEQSEAKPLRQALTEMGSALASGRAFSAATAEHTDIFPPIFIHMVRAGEVAGNLDEILERIANFFERENETREKIKSALTYPIVVGIVAVLVTIFLLVKIVPSFIGVFASFHQQLPLPTRIVLGASATIEHAWWGLLLVVGIGYGGHVYLKTKRSYHRFLDYLKLRIPVFGVLIKKSLIARLARTMSSLLRSAVPIMEVLEIVDAVVGNRAIGEVLTQAGENLQKGGTLSGPIGKSKLFPPLVSHMIAIGEETGNMDFMFEKIADFYEAEVSTYADRLKALIEPLMVIVLALIVGTIVMAVILPEFSLYKTIS</sequence>
<evidence type="ECO:0000259" key="11">
    <source>
        <dbReference type="Pfam" id="PF00482"/>
    </source>
</evidence>
<dbReference type="GO" id="GO:0005886">
    <property type="term" value="C:plasma membrane"/>
    <property type="evidence" value="ECO:0007669"/>
    <property type="project" value="UniProtKB-SubCell"/>
</dbReference>
<dbReference type="PANTHER" id="PTHR30012:SF0">
    <property type="entry name" value="TYPE II SECRETION SYSTEM PROTEIN F-RELATED"/>
    <property type="match status" value="1"/>
</dbReference>
<keyword evidence="3 9" id="KW-0813">Transport</keyword>
<keyword evidence="13" id="KW-1185">Reference proteome</keyword>
<dbReference type="PROSITE" id="PS00874">
    <property type="entry name" value="T2SP_F"/>
    <property type="match status" value="1"/>
</dbReference>
<name>A0A2U3DC33_SULT2</name>
<feature type="transmembrane region" description="Helical" evidence="10">
    <location>
        <begin position="220"/>
        <end position="239"/>
    </location>
</feature>
<evidence type="ECO:0000256" key="4">
    <source>
        <dbReference type="ARBA" id="ARBA00022475"/>
    </source>
</evidence>
<feature type="domain" description="Type II secretion system protein GspF" evidence="11">
    <location>
        <begin position="272"/>
        <end position="393"/>
    </location>
</feature>
<evidence type="ECO:0000256" key="8">
    <source>
        <dbReference type="ARBA" id="ARBA00023136"/>
    </source>
</evidence>
<dbReference type="PANTHER" id="PTHR30012">
    <property type="entry name" value="GENERAL SECRETION PATHWAY PROTEIN"/>
    <property type="match status" value="1"/>
</dbReference>
<reference evidence="12 13" key="1">
    <citation type="submission" date="2016-11" db="EMBL/GenBank/DDBJ databases">
        <title>Comparative genomics of Acidibacillus ferroxidans species.</title>
        <authorList>
            <person name="Oliveira G."/>
            <person name="Nunes G."/>
            <person name="Oliveira R."/>
            <person name="Araujo F."/>
            <person name="Salim A."/>
            <person name="Scholte L."/>
            <person name="Morais D."/>
            <person name="Nancucheo I."/>
            <person name="Johnson D.B."/>
            <person name="Grail B."/>
            <person name="Bittencourt J."/>
            <person name="Valadares R."/>
        </authorList>
    </citation>
    <scope>NUCLEOTIDE SEQUENCE [LARGE SCALE GENOMIC DNA]</scope>
    <source>
        <strain evidence="12 13">Y002</strain>
    </source>
</reference>
<dbReference type="RefSeq" id="WP_109429434.1">
    <property type="nucleotide sequence ID" value="NZ_MPDK01000002.1"/>
</dbReference>
<dbReference type="PRINTS" id="PR00812">
    <property type="entry name" value="BCTERIALGSPF"/>
</dbReference>
<dbReference type="OrthoDB" id="9805682at2"/>
<feature type="domain" description="Type II secretion system protein GspF" evidence="11">
    <location>
        <begin position="68"/>
        <end position="191"/>
    </location>
</feature>
<evidence type="ECO:0000256" key="2">
    <source>
        <dbReference type="ARBA" id="ARBA00005745"/>
    </source>
</evidence>
<gene>
    <name evidence="12" type="ORF">BM613_01745</name>
</gene>
<comment type="similarity">
    <text evidence="2 9">Belongs to the GSP F family.</text>
</comment>
<evidence type="ECO:0000256" key="6">
    <source>
        <dbReference type="ARBA" id="ARBA00022692"/>
    </source>
</evidence>
<comment type="subcellular location">
    <subcellularLocation>
        <location evidence="1">Cell inner membrane</location>
        <topology evidence="1">Multi-pass membrane protein</topology>
    </subcellularLocation>
    <subcellularLocation>
        <location evidence="9">Cell membrane</location>
        <topology evidence="9">Multi-pass membrane protein</topology>
    </subcellularLocation>
</comment>
<keyword evidence="8 10" id="KW-0472">Membrane</keyword>
<accession>A0A2U3DC33</accession>